<feature type="transmembrane region" description="Helical" evidence="4">
    <location>
        <begin position="83"/>
        <end position="101"/>
    </location>
</feature>
<dbReference type="GO" id="GO:0005783">
    <property type="term" value="C:endoplasmic reticulum"/>
    <property type="evidence" value="ECO:0007669"/>
    <property type="project" value="TreeGrafter"/>
</dbReference>
<evidence type="ECO:0000313" key="6">
    <source>
        <dbReference type="EMBL" id="KAF1813142.1"/>
    </source>
</evidence>
<evidence type="ECO:0000259" key="5">
    <source>
        <dbReference type="SMART" id="SM00563"/>
    </source>
</evidence>
<comment type="similarity">
    <text evidence="1">Belongs to the 1-acyl-sn-glycerol-3-phosphate acyltransferase family.</text>
</comment>
<dbReference type="Pfam" id="PF01553">
    <property type="entry name" value="Acyltransferase"/>
    <property type="match status" value="1"/>
</dbReference>
<keyword evidence="4" id="KW-0472">Membrane</keyword>
<gene>
    <name evidence="6 8" type="ORF">P152DRAFT_448483</name>
</gene>
<evidence type="ECO:0000256" key="3">
    <source>
        <dbReference type="ARBA" id="ARBA00023315"/>
    </source>
</evidence>
<feature type="transmembrane region" description="Helical" evidence="4">
    <location>
        <begin position="143"/>
        <end position="163"/>
    </location>
</feature>
<dbReference type="GeneID" id="54418628"/>
<protein>
    <submittedName>
        <fullName evidence="6 8">Acyltransferase-domain-containing protein</fullName>
    </submittedName>
</protein>
<dbReference type="PANTHER" id="PTHR10983:SF16">
    <property type="entry name" value="LYSOCARDIOLIPIN ACYLTRANSFERASE 1"/>
    <property type="match status" value="1"/>
</dbReference>
<dbReference type="InterPro" id="IPR002123">
    <property type="entry name" value="Plipid/glycerol_acylTrfase"/>
</dbReference>
<dbReference type="SMART" id="SM00563">
    <property type="entry name" value="PlsC"/>
    <property type="match status" value="1"/>
</dbReference>
<organism evidence="6">
    <name type="scientific">Eremomyces bilateralis CBS 781.70</name>
    <dbReference type="NCBI Taxonomy" id="1392243"/>
    <lineage>
        <taxon>Eukaryota</taxon>
        <taxon>Fungi</taxon>
        <taxon>Dikarya</taxon>
        <taxon>Ascomycota</taxon>
        <taxon>Pezizomycotina</taxon>
        <taxon>Dothideomycetes</taxon>
        <taxon>Dothideomycetes incertae sedis</taxon>
        <taxon>Eremomycetales</taxon>
        <taxon>Eremomycetaceae</taxon>
        <taxon>Eremomyces</taxon>
    </lineage>
</organism>
<feature type="transmembrane region" description="Helical" evidence="4">
    <location>
        <begin position="44"/>
        <end position="71"/>
    </location>
</feature>
<evidence type="ECO:0000256" key="1">
    <source>
        <dbReference type="ARBA" id="ARBA00008655"/>
    </source>
</evidence>
<dbReference type="RefSeq" id="XP_033534773.1">
    <property type="nucleotide sequence ID" value="XM_033678058.1"/>
</dbReference>
<dbReference type="GO" id="GO:0016746">
    <property type="term" value="F:acyltransferase activity"/>
    <property type="evidence" value="ECO:0007669"/>
    <property type="project" value="UniProtKB-KW"/>
</dbReference>
<dbReference type="AlphaFoldDB" id="A0A6G1G561"/>
<evidence type="ECO:0000313" key="8">
    <source>
        <dbReference type="RefSeq" id="XP_033534773.1"/>
    </source>
</evidence>
<reference evidence="8" key="3">
    <citation type="submission" date="2025-04" db="UniProtKB">
        <authorList>
            <consortium name="RefSeq"/>
        </authorList>
    </citation>
    <scope>IDENTIFICATION</scope>
    <source>
        <strain evidence="8">CBS 781.70</strain>
    </source>
</reference>
<dbReference type="PANTHER" id="PTHR10983">
    <property type="entry name" value="1-ACYLGLYCEROL-3-PHOSPHATE ACYLTRANSFERASE-RELATED"/>
    <property type="match status" value="1"/>
</dbReference>
<keyword evidence="3 6" id="KW-0012">Acyltransferase</keyword>
<dbReference type="OrthoDB" id="189226at2759"/>
<keyword evidence="2 6" id="KW-0808">Transferase</keyword>
<accession>A0A6G1G561</accession>
<evidence type="ECO:0000313" key="7">
    <source>
        <dbReference type="Proteomes" id="UP000504638"/>
    </source>
</evidence>
<dbReference type="GO" id="GO:0036149">
    <property type="term" value="P:phosphatidylinositol acyl-chain remodeling"/>
    <property type="evidence" value="ECO:0007669"/>
    <property type="project" value="TreeGrafter"/>
</dbReference>
<name>A0A6G1G561_9PEZI</name>
<evidence type="ECO:0000256" key="2">
    <source>
        <dbReference type="ARBA" id="ARBA00022679"/>
    </source>
</evidence>
<proteinExistence type="inferred from homology"/>
<dbReference type="CDD" id="cd07990">
    <property type="entry name" value="LPLAT_LCLAT1-like"/>
    <property type="match status" value="1"/>
</dbReference>
<dbReference type="EMBL" id="ML975155">
    <property type="protein sequence ID" value="KAF1813142.1"/>
    <property type="molecule type" value="Genomic_DNA"/>
</dbReference>
<dbReference type="InterPro" id="IPR032098">
    <property type="entry name" value="Acyltransf_C"/>
</dbReference>
<dbReference type="Pfam" id="PF16076">
    <property type="entry name" value="Acyltransf_C"/>
    <property type="match status" value="1"/>
</dbReference>
<feature type="transmembrane region" description="Helical" evidence="4">
    <location>
        <begin position="438"/>
        <end position="456"/>
    </location>
</feature>
<evidence type="ECO:0000256" key="4">
    <source>
        <dbReference type="SAM" id="Phobius"/>
    </source>
</evidence>
<reference evidence="6 8" key="1">
    <citation type="submission" date="2020-01" db="EMBL/GenBank/DDBJ databases">
        <authorList>
            <consortium name="DOE Joint Genome Institute"/>
            <person name="Haridas S."/>
            <person name="Albert R."/>
            <person name="Binder M."/>
            <person name="Bloem J."/>
            <person name="Labutti K."/>
            <person name="Salamov A."/>
            <person name="Andreopoulos B."/>
            <person name="Baker S.E."/>
            <person name="Barry K."/>
            <person name="Bills G."/>
            <person name="Bluhm B.H."/>
            <person name="Cannon C."/>
            <person name="Castanera R."/>
            <person name="Culley D.E."/>
            <person name="Daum C."/>
            <person name="Ezra D."/>
            <person name="Gonzalez J.B."/>
            <person name="Henrissat B."/>
            <person name="Kuo A."/>
            <person name="Liang C."/>
            <person name="Lipzen A."/>
            <person name="Lutzoni F."/>
            <person name="Magnuson J."/>
            <person name="Mondo S."/>
            <person name="Nolan M."/>
            <person name="Ohm R."/>
            <person name="Pangilinan J."/>
            <person name="Park H.-J."/>
            <person name="Ramirez L."/>
            <person name="Alfaro M."/>
            <person name="Sun H."/>
            <person name="Tritt A."/>
            <person name="Yoshinaga Y."/>
            <person name="Zwiers L.-H."/>
            <person name="Turgeon B.G."/>
            <person name="Goodwin S.B."/>
            <person name="Spatafora J.W."/>
            <person name="Crous P.W."/>
            <person name="Grigoriev I.V."/>
        </authorList>
    </citation>
    <scope>NUCLEOTIDE SEQUENCE</scope>
    <source>
        <strain evidence="6 8">CBS 781.70</strain>
    </source>
</reference>
<feature type="transmembrane region" description="Helical" evidence="4">
    <location>
        <begin position="169"/>
        <end position="187"/>
    </location>
</feature>
<reference evidence="8" key="2">
    <citation type="submission" date="2020-04" db="EMBL/GenBank/DDBJ databases">
        <authorList>
            <consortium name="NCBI Genome Project"/>
        </authorList>
    </citation>
    <scope>NUCLEOTIDE SEQUENCE</scope>
    <source>
        <strain evidence="8">CBS 781.70</strain>
    </source>
</reference>
<keyword evidence="7" id="KW-1185">Reference proteome</keyword>
<keyword evidence="4" id="KW-0812">Transmembrane</keyword>
<sequence length="471" mass="53922">MDGRVRHRQAAKAAFVPVTGKSSEEVDASTGQAQNSFGWQLFRLILLGFYELIACSCLHFVQFLAAPLYFWNKPLYYTFQSLVKSYFILLLAQITSIWAPVKVRISASASISPQLHLSKDGILRSDFPSRLVLIANHQIYTDWIYLWWIAYTSGTQGHFFIILKESLRYLPIIGPGMMFMSFIFLSRKWTTDKPRFRYRLQKLNARMLFSPRKTALSTVLEDLRSAITSTPPPAPPPKSVTEAKTSAELADELKQQDSTTLDPMWLLLFPEGTNLSPNARRTSARWAAKQGREDLKHTVLPRSTGLLYCLQELQGTVDWVYDCTVGYSGVRTGDFAADMYGIWRNYGEGRAPEYIDMYWRGWKVKDIPLNDEKAFGDWLTKRWEEKDALLEIYQTTGKFPPSEEPIGLNGSAREESEMVKTRAGWIETEIKPTHPLEIVQIFMPVVVLCLVWYWIVGLKNWSLKLLGLKTG</sequence>
<keyword evidence="4" id="KW-1133">Transmembrane helix</keyword>
<dbReference type="Proteomes" id="UP000504638">
    <property type="component" value="Unplaced"/>
</dbReference>
<feature type="domain" description="Phospholipid/glycerol acyltransferase" evidence="5">
    <location>
        <begin position="131"/>
        <end position="307"/>
    </location>
</feature>
<dbReference type="SUPFAM" id="SSF69593">
    <property type="entry name" value="Glycerol-3-phosphate (1)-acyltransferase"/>
    <property type="match status" value="1"/>
</dbReference>